<feature type="transmembrane region" description="Helical" evidence="8">
    <location>
        <begin position="263"/>
        <end position="288"/>
    </location>
</feature>
<keyword evidence="3 8" id="KW-1003">Cell membrane</keyword>
<name>A0A1G7Q011_9ACTN</name>
<dbReference type="Gene3D" id="1.10.357.140">
    <property type="entry name" value="UbiA prenyltransferase"/>
    <property type="match status" value="1"/>
</dbReference>
<feature type="transmembrane region" description="Helical" evidence="8">
    <location>
        <begin position="144"/>
        <end position="163"/>
    </location>
</feature>
<organism evidence="10 11">
    <name type="scientific">Blastococcus aurantiacus</name>
    <dbReference type="NCBI Taxonomy" id="1550231"/>
    <lineage>
        <taxon>Bacteria</taxon>
        <taxon>Bacillati</taxon>
        <taxon>Actinomycetota</taxon>
        <taxon>Actinomycetes</taxon>
        <taxon>Geodermatophilales</taxon>
        <taxon>Geodermatophilaceae</taxon>
        <taxon>Blastococcus</taxon>
    </lineage>
</organism>
<accession>A0A1G7Q011</accession>
<sequence length="290" mass="29129">MATPAQWLAGARPRTLPAALAPVLVGTGAAAALDGFRPSTALLALVVALALQVAVNYANDYSDGTRGTDADRVGPMRLVGSGAASPRAVLVAAVLAFAVAAVAGLVLAALTSWWLVAVGAVCILAAWTYTGGPIPYGYRALGEVFVFVFFGLVAVVGTTYVQTGTLPGLAYAVAVPIGLLIVAILVVNNLRDIDGDALVGKRTLAVLLGERGTRWAFAGLFLVALLVVVAVGVVRPWVLVTLLAVPLGVPPLRTVLGGGRGPALIAALGGTGRLTLVTGVLLAAGLALSG</sequence>
<dbReference type="GO" id="GO:0009234">
    <property type="term" value="P:menaquinone biosynthetic process"/>
    <property type="evidence" value="ECO:0007669"/>
    <property type="project" value="UniProtKB-UniRule"/>
</dbReference>
<reference evidence="11" key="1">
    <citation type="submission" date="2016-10" db="EMBL/GenBank/DDBJ databases">
        <authorList>
            <person name="Varghese N."/>
            <person name="Submissions S."/>
        </authorList>
    </citation>
    <scope>NUCLEOTIDE SEQUENCE [LARGE SCALE GENOMIC DNA]</scope>
    <source>
        <strain evidence="11">DSM 44268</strain>
    </source>
</reference>
<dbReference type="EC" id="2.5.1.74" evidence="8 9"/>
<dbReference type="InterPro" id="IPR004657">
    <property type="entry name" value="MenA"/>
</dbReference>
<evidence type="ECO:0000313" key="11">
    <source>
        <dbReference type="Proteomes" id="UP000199406"/>
    </source>
</evidence>
<dbReference type="EMBL" id="FNBT01000008">
    <property type="protein sequence ID" value="SDF91845.1"/>
    <property type="molecule type" value="Genomic_DNA"/>
</dbReference>
<evidence type="ECO:0000256" key="5">
    <source>
        <dbReference type="ARBA" id="ARBA00022692"/>
    </source>
</evidence>
<dbReference type="PIRSF" id="PIRSF005355">
    <property type="entry name" value="UBIAD1"/>
    <property type="match status" value="1"/>
</dbReference>
<dbReference type="PANTHER" id="PTHR13929">
    <property type="entry name" value="1,4-DIHYDROXY-2-NAPHTHOATE OCTAPRENYLTRANSFERASE"/>
    <property type="match status" value="1"/>
</dbReference>
<evidence type="ECO:0000256" key="1">
    <source>
        <dbReference type="ARBA" id="ARBA00004141"/>
    </source>
</evidence>
<keyword evidence="6 8" id="KW-1133">Transmembrane helix</keyword>
<dbReference type="Pfam" id="PF01040">
    <property type="entry name" value="UbiA"/>
    <property type="match status" value="1"/>
</dbReference>
<dbReference type="UniPathway" id="UPA00079">
    <property type="reaction ID" value="UER00168"/>
</dbReference>
<keyword evidence="4 8" id="KW-0808">Transferase</keyword>
<dbReference type="CDD" id="cd13962">
    <property type="entry name" value="PT_UbiA_UBIAD1"/>
    <property type="match status" value="1"/>
</dbReference>
<dbReference type="InterPro" id="IPR044878">
    <property type="entry name" value="UbiA_sf"/>
</dbReference>
<comment type="catalytic activity">
    <reaction evidence="8">
        <text>an all-trans-polyprenyl diphosphate + 1,4-dihydroxy-2-naphthoate + H(+) = a 2-demethylmenaquinol + CO2 + diphosphate</text>
        <dbReference type="Rhea" id="RHEA:26478"/>
        <dbReference type="Rhea" id="RHEA-COMP:9563"/>
        <dbReference type="Rhea" id="RHEA-COMP:9564"/>
        <dbReference type="ChEBI" id="CHEBI:11173"/>
        <dbReference type="ChEBI" id="CHEBI:15378"/>
        <dbReference type="ChEBI" id="CHEBI:16526"/>
        <dbReference type="ChEBI" id="CHEBI:33019"/>
        <dbReference type="ChEBI" id="CHEBI:55437"/>
        <dbReference type="ChEBI" id="CHEBI:58914"/>
        <dbReference type="EC" id="2.5.1.74"/>
    </reaction>
</comment>
<dbReference type="InterPro" id="IPR026046">
    <property type="entry name" value="UBIAD1"/>
</dbReference>
<keyword evidence="5 8" id="KW-0812">Transmembrane</keyword>
<feature type="transmembrane region" description="Helical" evidence="8">
    <location>
        <begin position="169"/>
        <end position="191"/>
    </location>
</feature>
<feature type="transmembrane region" description="Helical" evidence="8">
    <location>
        <begin position="212"/>
        <end position="231"/>
    </location>
</feature>
<feature type="transmembrane region" description="Helical" evidence="8">
    <location>
        <begin position="41"/>
        <end position="58"/>
    </location>
</feature>
<dbReference type="HAMAP" id="MF_01937">
    <property type="entry name" value="MenA_1"/>
    <property type="match status" value="1"/>
</dbReference>
<evidence type="ECO:0000256" key="2">
    <source>
        <dbReference type="ARBA" id="ARBA00022428"/>
    </source>
</evidence>
<dbReference type="InterPro" id="IPR000537">
    <property type="entry name" value="UbiA_prenyltransferase"/>
</dbReference>
<comment type="subcellular location">
    <subcellularLocation>
        <location evidence="8">Cell membrane</location>
        <topology evidence="8">Multi-pass membrane protein</topology>
    </subcellularLocation>
    <subcellularLocation>
        <location evidence="1">Membrane</location>
        <topology evidence="1">Multi-pass membrane protein</topology>
    </subcellularLocation>
</comment>
<evidence type="ECO:0000313" key="10">
    <source>
        <dbReference type="EMBL" id="SDF91845.1"/>
    </source>
</evidence>
<feature type="transmembrane region" description="Helical" evidence="8">
    <location>
        <begin position="88"/>
        <end position="107"/>
    </location>
</feature>
<keyword evidence="11" id="KW-1185">Reference proteome</keyword>
<keyword evidence="7 8" id="KW-0472">Membrane</keyword>
<proteinExistence type="inferred from homology"/>
<dbReference type="GO" id="GO:0042371">
    <property type="term" value="P:vitamin K biosynthetic process"/>
    <property type="evidence" value="ECO:0007669"/>
    <property type="project" value="TreeGrafter"/>
</dbReference>
<dbReference type="STRING" id="1550231.SAMN05660662_3839"/>
<dbReference type="GO" id="GO:0005886">
    <property type="term" value="C:plasma membrane"/>
    <property type="evidence" value="ECO:0007669"/>
    <property type="project" value="UniProtKB-SubCell"/>
</dbReference>
<dbReference type="NCBIfam" id="TIGR00751">
    <property type="entry name" value="menA"/>
    <property type="match status" value="1"/>
</dbReference>
<comment type="function">
    <text evidence="8">Conversion of 1,4-dihydroxy-2-naphthoate (DHNA) to demethylmenaquinone (DMK).</text>
</comment>
<dbReference type="OrthoDB" id="9767568at2"/>
<dbReference type="AlphaFoldDB" id="A0A1G7Q011"/>
<comment type="pathway">
    <text evidence="8">Quinol/quinone metabolism; menaquinone biosynthesis; menaquinol from 1,4-dihydroxy-2-naphthoate: step 1/2.</text>
</comment>
<dbReference type="PANTHER" id="PTHR13929:SF0">
    <property type="entry name" value="UBIA PRENYLTRANSFERASE DOMAIN-CONTAINING PROTEIN 1"/>
    <property type="match status" value="1"/>
</dbReference>
<keyword evidence="2 8" id="KW-0474">Menaquinone biosynthesis</keyword>
<evidence type="ECO:0000256" key="6">
    <source>
        <dbReference type="ARBA" id="ARBA00022989"/>
    </source>
</evidence>
<evidence type="ECO:0000256" key="4">
    <source>
        <dbReference type="ARBA" id="ARBA00022679"/>
    </source>
</evidence>
<evidence type="ECO:0000256" key="7">
    <source>
        <dbReference type="ARBA" id="ARBA00023136"/>
    </source>
</evidence>
<comment type="similarity">
    <text evidence="8">Belongs to the MenA family. Type 1 subfamily.</text>
</comment>
<dbReference type="RefSeq" id="WP_091770274.1">
    <property type="nucleotide sequence ID" value="NZ_FNBT01000008.1"/>
</dbReference>
<evidence type="ECO:0000256" key="9">
    <source>
        <dbReference type="NCBIfam" id="TIGR00751"/>
    </source>
</evidence>
<gene>
    <name evidence="8" type="primary">menA</name>
    <name evidence="10" type="ORF">SAMN05660662_3839</name>
</gene>
<protein>
    <recommendedName>
        <fullName evidence="8 9">1,4-dihydroxy-2-naphthoate octaprenyltransferase</fullName>
        <shortName evidence="8">DHNA-octaprenyltransferase</shortName>
        <ecNumber evidence="8 9">2.5.1.74</ecNumber>
    </recommendedName>
</protein>
<dbReference type="Proteomes" id="UP000199406">
    <property type="component" value="Unassembled WGS sequence"/>
</dbReference>
<dbReference type="GO" id="GO:0046428">
    <property type="term" value="F:1,4-dihydroxy-2-naphthoate polyprenyltransferase activity"/>
    <property type="evidence" value="ECO:0007669"/>
    <property type="project" value="UniProtKB-UniRule"/>
</dbReference>
<feature type="transmembrane region" description="Helical" evidence="8">
    <location>
        <begin position="113"/>
        <end position="132"/>
    </location>
</feature>
<evidence type="ECO:0000256" key="8">
    <source>
        <dbReference type="HAMAP-Rule" id="MF_01937"/>
    </source>
</evidence>
<dbReference type="NCBIfam" id="NF004751">
    <property type="entry name" value="PRK06080.1-3"/>
    <property type="match status" value="1"/>
</dbReference>
<evidence type="ECO:0000256" key="3">
    <source>
        <dbReference type="ARBA" id="ARBA00022475"/>
    </source>
</evidence>